<sequence>MRRINAIVLLFLYLSVNIDLQELMRVPFLFGHYDEHRQRNPEVDFVTFIALHYFDDDSNDTDAERHRQLPFNETHDRVPLSVAIPSESINTLPGLYLYVSVKHILYNSSLNCIFAQFNIWQPPKA</sequence>
<reference evidence="2" key="1">
    <citation type="journal article" date="2019" name="Int. J. Syst. Evol. Microbiol.">
        <title>The Global Catalogue of Microorganisms (GCM) 10K type strain sequencing project: providing services to taxonomists for standard genome sequencing and annotation.</title>
        <authorList>
            <consortium name="The Broad Institute Genomics Platform"/>
            <consortium name="The Broad Institute Genome Sequencing Center for Infectious Disease"/>
            <person name="Wu L."/>
            <person name="Ma J."/>
        </authorList>
    </citation>
    <scope>NUCLEOTIDE SEQUENCE [LARGE SCALE GENOMIC DNA]</scope>
    <source>
        <strain evidence="2">CCUG 58938</strain>
    </source>
</reference>
<evidence type="ECO:0000313" key="2">
    <source>
        <dbReference type="Proteomes" id="UP001597112"/>
    </source>
</evidence>
<proteinExistence type="predicted"/>
<name>A0ABW3KBL7_9BACT</name>
<accession>A0ABW3KBL7</accession>
<evidence type="ECO:0000313" key="1">
    <source>
        <dbReference type="EMBL" id="MFD1002748.1"/>
    </source>
</evidence>
<comment type="caution">
    <text evidence="1">The sequence shown here is derived from an EMBL/GenBank/DDBJ whole genome shotgun (WGS) entry which is preliminary data.</text>
</comment>
<dbReference type="EMBL" id="JBHTKA010000013">
    <property type="protein sequence ID" value="MFD1002748.1"/>
    <property type="molecule type" value="Genomic_DNA"/>
</dbReference>
<keyword evidence="2" id="KW-1185">Reference proteome</keyword>
<gene>
    <name evidence="1" type="ORF">ACFQ21_25710</name>
</gene>
<dbReference type="Proteomes" id="UP001597112">
    <property type="component" value="Unassembled WGS sequence"/>
</dbReference>
<protein>
    <submittedName>
        <fullName evidence="1">Uncharacterized protein</fullName>
    </submittedName>
</protein>
<dbReference type="RefSeq" id="WP_377584350.1">
    <property type="nucleotide sequence ID" value="NZ_JBHTKA010000013.1"/>
</dbReference>
<organism evidence="1 2">
    <name type="scientific">Ohtaekwangia kribbensis</name>
    <dbReference type="NCBI Taxonomy" id="688913"/>
    <lineage>
        <taxon>Bacteria</taxon>
        <taxon>Pseudomonadati</taxon>
        <taxon>Bacteroidota</taxon>
        <taxon>Cytophagia</taxon>
        <taxon>Cytophagales</taxon>
        <taxon>Fulvivirgaceae</taxon>
        <taxon>Ohtaekwangia</taxon>
    </lineage>
</organism>